<dbReference type="SUPFAM" id="SSF55073">
    <property type="entry name" value="Nucleotide cyclase"/>
    <property type="match status" value="1"/>
</dbReference>
<evidence type="ECO:0000313" key="7">
    <source>
        <dbReference type="EMBL" id="HJF28343.1"/>
    </source>
</evidence>
<comment type="caution">
    <text evidence="7">The sequence shown here is derived from an EMBL/GenBank/DDBJ whole genome shotgun (WGS) entry which is preliminary data.</text>
</comment>
<dbReference type="GO" id="GO:1902201">
    <property type="term" value="P:negative regulation of bacterial-type flagellum-dependent cell motility"/>
    <property type="evidence" value="ECO:0007669"/>
    <property type="project" value="TreeGrafter"/>
</dbReference>
<dbReference type="Gene3D" id="3.30.70.270">
    <property type="match status" value="1"/>
</dbReference>
<feature type="transmembrane region" description="Helical" evidence="4">
    <location>
        <begin position="292"/>
        <end position="313"/>
    </location>
</feature>
<proteinExistence type="predicted"/>
<evidence type="ECO:0000256" key="2">
    <source>
        <dbReference type="ARBA" id="ARBA00012528"/>
    </source>
</evidence>
<organism evidence="7 8">
    <name type="scientific">Acinetobacter lwoffii</name>
    <dbReference type="NCBI Taxonomy" id="28090"/>
    <lineage>
        <taxon>Bacteria</taxon>
        <taxon>Pseudomonadati</taxon>
        <taxon>Pseudomonadota</taxon>
        <taxon>Gammaproteobacteria</taxon>
        <taxon>Moraxellales</taxon>
        <taxon>Moraxellaceae</taxon>
        <taxon>Acinetobacter</taxon>
    </lineage>
</organism>
<evidence type="ECO:0000256" key="1">
    <source>
        <dbReference type="ARBA" id="ARBA00001946"/>
    </source>
</evidence>
<dbReference type="AlphaFoldDB" id="A0A9D2UTA1"/>
<keyword evidence="4" id="KW-0472">Membrane</keyword>
<dbReference type="PROSITE" id="PS50887">
    <property type="entry name" value="GGDEF"/>
    <property type="match status" value="1"/>
</dbReference>
<sequence>MIRHIYKVVAAWLILTVSVIAQAQALSAFAPPSQHDIAEINFTENTSTSLDTDWLFYQGQFITAPSPVVRPQVCQLPVSFKNLTGSNMGYGTFIGHFKIPKEFIGRRIAIHIPAQYGAYRVYMNGDFILRLGKVSTTAAGQVTKRAPQIGYFVPESQYFTLSIQVSNYSTLHGGLERPLRIGTASTINRQYQQIMMSISMVSGMVLGIGCFTILFSVFRGSKERNSRSIFTFGLFIVFLALHNLFNAPYAYSVFTSIDWLWGMRLQYLFTFLAILFFLSYMYLFNQRYLHRYVYYVAVAFLLFNCMVTLFTQPEIFERVALYSAIFCWVIGGNFIYGFYQTLRQKLPYSRLTLYAVVFLCLTFLNDYLLLINVIESTNLLFISTSLYALLTMFQQSRNYAHHTYQTEQLNIRLNELNSSLDQKVKERTRQLYELNTRLEDQMNIDALTGAFNRRALNEKIQKHFSHLQQDSQQSLIFSMLDVDYFKNYNDYYGHLKGDEILQSLVKVIQKELPESAYLARYGGEEFAILLKNVTIQVASAYLENVLRKVREQQFEHLNRGDHKTYVTVSIGVAWMDDQQRYTDIHELMKAADVQLYAAKQAGRDQLKMAE</sequence>
<dbReference type="InterPro" id="IPR000160">
    <property type="entry name" value="GGDEF_dom"/>
</dbReference>
<comment type="catalytic activity">
    <reaction evidence="3">
        <text>2 GTP = 3',3'-c-di-GMP + 2 diphosphate</text>
        <dbReference type="Rhea" id="RHEA:24898"/>
        <dbReference type="ChEBI" id="CHEBI:33019"/>
        <dbReference type="ChEBI" id="CHEBI:37565"/>
        <dbReference type="ChEBI" id="CHEBI:58805"/>
        <dbReference type="EC" id="2.7.7.65"/>
    </reaction>
</comment>
<protein>
    <recommendedName>
        <fullName evidence="2">diguanylate cyclase</fullName>
        <ecNumber evidence="2">2.7.7.65</ecNumber>
    </recommendedName>
</protein>
<accession>A0A9D2UTA1</accession>
<keyword evidence="4" id="KW-0812">Transmembrane</keyword>
<dbReference type="InterPro" id="IPR043128">
    <property type="entry name" value="Rev_trsase/Diguanyl_cyclase"/>
</dbReference>
<dbReference type="CDD" id="cd01949">
    <property type="entry name" value="GGDEF"/>
    <property type="match status" value="1"/>
</dbReference>
<gene>
    <name evidence="7" type="ORF">K8V79_08900</name>
</gene>
<feature type="signal peptide" evidence="5">
    <location>
        <begin position="1"/>
        <end position="23"/>
    </location>
</feature>
<dbReference type="NCBIfam" id="TIGR00254">
    <property type="entry name" value="GGDEF"/>
    <property type="match status" value="1"/>
</dbReference>
<feature type="chain" id="PRO_5038539829" description="diguanylate cyclase" evidence="5">
    <location>
        <begin position="24"/>
        <end position="610"/>
    </location>
</feature>
<feature type="transmembrane region" description="Helical" evidence="4">
    <location>
        <begin position="265"/>
        <end position="285"/>
    </location>
</feature>
<dbReference type="GO" id="GO:0043709">
    <property type="term" value="P:cell adhesion involved in single-species biofilm formation"/>
    <property type="evidence" value="ECO:0007669"/>
    <property type="project" value="TreeGrafter"/>
</dbReference>
<feature type="domain" description="GGDEF" evidence="6">
    <location>
        <begin position="473"/>
        <end position="610"/>
    </location>
</feature>
<dbReference type="GO" id="GO:0052621">
    <property type="term" value="F:diguanylate cyclase activity"/>
    <property type="evidence" value="ECO:0007669"/>
    <property type="project" value="UniProtKB-EC"/>
</dbReference>
<evidence type="ECO:0000259" key="6">
    <source>
        <dbReference type="PROSITE" id="PS50887"/>
    </source>
</evidence>
<dbReference type="InterPro" id="IPR011623">
    <property type="entry name" value="7TMR_DISM_rcpt_extracell_dom1"/>
</dbReference>
<reference evidence="7" key="2">
    <citation type="submission" date="2021-09" db="EMBL/GenBank/DDBJ databases">
        <authorList>
            <person name="Gilroy R."/>
        </authorList>
    </citation>
    <scope>NUCLEOTIDE SEQUENCE</scope>
    <source>
        <strain evidence="7">CHK135-1449</strain>
    </source>
</reference>
<dbReference type="Proteomes" id="UP000787156">
    <property type="component" value="Unassembled WGS sequence"/>
</dbReference>
<dbReference type="Pfam" id="PF07695">
    <property type="entry name" value="7TMR-DISM_7TM"/>
    <property type="match status" value="1"/>
</dbReference>
<evidence type="ECO:0000256" key="3">
    <source>
        <dbReference type="ARBA" id="ARBA00034247"/>
    </source>
</evidence>
<evidence type="ECO:0000256" key="4">
    <source>
        <dbReference type="SAM" id="Phobius"/>
    </source>
</evidence>
<dbReference type="GO" id="GO:0005886">
    <property type="term" value="C:plasma membrane"/>
    <property type="evidence" value="ECO:0007669"/>
    <property type="project" value="TreeGrafter"/>
</dbReference>
<dbReference type="FunFam" id="3.30.70.270:FF:000001">
    <property type="entry name" value="Diguanylate cyclase domain protein"/>
    <property type="match status" value="1"/>
</dbReference>
<evidence type="ECO:0000313" key="8">
    <source>
        <dbReference type="Proteomes" id="UP000787156"/>
    </source>
</evidence>
<dbReference type="PANTHER" id="PTHR45138:SF9">
    <property type="entry name" value="DIGUANYLATE CYCLASE DGCM-RELATED"/>
    <property type="match status" value="1"/>
</dbReference>
<feature type="transmembrane region" description="Helical" evidence="4">
    <location>
        <begin position="194"/>
        <end position="217"/>
    </location>
</feature>
<dbReference type="EMBL" id="DYWX01000095">
    <property type="protein sequence ID" value="HJF28343.1"/>
    <property type="molecule type" value="Genomic_DNA"/>
</dbReference>
<dbReference type="SMART" id="SM00267">
    <property type="entry name" value="GGDEF"/>
    <property type="match status" value="1"/>
</dbReference>
<dbReference type="InterPro" id="IPR008979">
    <property type="entry name" value="Galactose-bd-like_sf"/>
</dbReference>
<feature type="transmembrane region" description="Helical" evidence="4">
    <location>
        <begin position="351"/>
        <end position="370"/>
    </location>
</feature>
<dbReference type="Pfam" id="PF00990">
    <property type="entry name" value="GGDEF"/>
    <property type="match status" value="1"/>
</dbReference>
<reference evidence="7" key="1">
    <citation type="journal article" date="2021" name="PeerJ">
        <title>Extensive microbial diversity within the chicken gut microbiome revealed by metagenomics and culture.</title>
        <authorList>
            <person name="Gilroy R."/>
            <person name="Ravi A."/>
            <person name="Getino M."/>
            <person name="Pursley I."/>
            <person name="Horton D.L."/>
            <person name="Alikhan N.F."/>
            <person name="Baker D."/>
            <person name="Gharbi K."/>
            <person name="Hall N."/>
            <person name="Watson M."/>
            <person name="Adriaenssens E.M."/>
            <person name="Foster-Nyarko E."/>
            <person name="Jarju S."/>
            <person name="Secka A."/>
            <person name="Antonio M."/>
            <person name="Oren A."/>
            <person name="Chaudhuri R.R."/>
            <person name="La Ragione R."/>
            <person name="Hildebrand F."/>
            <person name="Pallen M.J."/>
        </authorList>
    </citation>
    <scope>NUCLEOTIDE SEQUENCE</scope>
    <source>
        <strain evidence="7">CHK135-1449</strain>
    </source>
</reference>
<dbReference type="InterPro" id="IPR029787">
    <property type="entry name" value="Nucleotide_cyclase"/>
</dbReference>
<keyword evidence="5" id="KW-0732">Signal</keyword>
<feature type="transmembrane region" description="Helical" evidence="4">
    <location>
        <begin position="319"/>
        <end position="339"/>
    </location>
</feature>
<dbReference type="PANTHER" id="PTHR45138">
    <property type="entry name" value="REGULATORY COMPONENTS OF SENSORY TRANSDUCTION SYSTEM"/>
    <property type="match status" value="1"/>
</dbReference>
<comment type="cofactor">
    <cofactor evidence="1">
        <name>Mg(2+)</name>
        <dbReference type="ChEBI" id="CHEBI:18420"/>
    </cofactor>
</comment>
<dbReference type="EC" id="2.7.7.65" evidence="2"/>
<keyword evidence="4" id="KW-1133">Transmembrane helix</keyword>
<dbReference type="Gene3D" id="2.60.120.260">
    <property type="entry name" value="Galactose-binding domain-like"/>
    <property type="match status" value="1"/>
</dbReference>
<name>A0A9D2UTA1_ACILW</name>
<evidence type="ECO:0000256" key="5">
    <source>
        <dbReference type="SAM" id="SignalP"/>
    </source>
</evidence>
<feature type="transmembrane region" description="Helical" evidence="4">
    <location>
        <begin position="229"/>
        <end position="245"/>
    </location>
</feature>
<dbReference type="SUPFAM" id="SSF49785">
    <property type="entry name" value="Galactose-binding domain-like"/>
    <property type="match status" value="1"/>
</dbReference>
<dbReference type="InterPro" id="IPR050469">
    <property type="entry name" value="Diguanylate_Cyclase"/>
</dbReference>